<evidence type="ECO:0000256" key="24">
    <source>
        <dbReference type="ARBA" id="ARBA00045709"/>
    </source>
</evidence>
<evidence type="ECO:0000256" key="25">
    <source>
        <dbReference type="ARBA" id="ARBA00046376"/>
    </source>
</evidence>
<evidence type="ECO:0000313" key="28">
    <source>
        <dbReference type="EMBL" id="ABM77213.1"/>
    </source>
</evidence>
<evidence type="ECO:0000256" key="11">
    <source>
        <dbReference type="ARBA" id="ARBA00044881"/>
    </source>
</evidence>
<keyword evidence="4" id="KW-0813">Transport</keyword>
<evidence type="ECO:0000256" key="3">
    <source>
        <dbReference type="ARBA" id="ARBA00008335"/>
    </source>
</evidence>
<comment type="catalytic activity">
    <reaction evidence="18">
        <text>L-arginyl-glycine(out) = L-arginyl-glycine(in)</text>
        <dbReference type="Rhea" id="RHEA:79391"/>
        <dbReference type="ChEBI" id="CHEBI:229955"/>
    </reaction>
</comment>
<feature type="domain" description="Major facilitator superfamily (MFS) profile" evidence="27">
    <location>
        <begin position="40"/>
        <end position="451"/>
    </location>
</feature>
<feature type="transmembrane region" description="Helical" evidence="26">
    <location>
        <begin position="318"/>
        <end position="336"/>
    </location>
</feature>
<comment type="catalytic activity">
    <reaction evidence="21">
        <text>L-lysyl-glycine(out) = L-lysyl-glycine(in)</text>
        <dbReference type="Rhea" id="RHEA:79407"/>
        <dbReference type="ChEBI" id="CHEBI:191202"/>
    </reaction>
</comment>
<dbReference type="BioCyc" id="PMAR59922:G1G80-426-MONOMER"/>
<comment type="similarity">
    <text evidence="3">Belongs to the major facilitator superfamily.</text>
</comment>
<dbReference type="GO" id="GO:0005886">
    <property type="term" value="C:plasma membrane"/>
    <property type="evidence" value="ECO:0007669"/>
    <property type="project" value="UniProtKB-SubCell"/>
</dbReference>
<feature type="transmembrane region" description="Helical" evidence="26">
    <location>
        <begin position="251"/>
        <end position="274"/>
    </location>
</feature>
<dbReference type="GO" id="GO:0005765">
    <property type="term" value="C:lysosomal membrane"/>
    <property type="evidence" value="ECO:0007669"/>
    <property type="project" value="UniProtKB-SubCell"/>
</dbReference>
<evidence type="ECO:0000256" key="15">
    <source>
        <dbReference type="ARBA" id="ARBA00044898"/>
    </source>
</evidence>
<comment type="catalytic activity">
    <reaction evidence="9">
        <text>L-lysyl-L-alanine(out) = L-lysyl-L-alanine(in)</text>
        <dbReference type="Rhea" id="RHEA:79399"/>
        <dbReference type="ChEBI" id="CHEBI:229954"/>
    </reaction>
</comment>
<feature type="transmembrane region" description="Helical" evidence="26">
    <location>
        <begin position="190"/>
        <end position="211"/>
    </location>
</feature>
<dbReference type="STRING" id="59922.P9303_04611"/>
<keyword evidence="5 26" id="KW-0812">Transmembrane</keyword>
<dbReference type="PROSITE" id="PS50850">
    <property type="entry name" value="MFS"/>
    <property type="match status" value="1"/>
</dbReference>
<evidence type="ECO:0000256" key="21">
    <source>
        <dbReference type="ARBA" id="ARBA00044924"/>
    </source>
</evidence>
<evidence type="ECO:0000256" key="22">
    <source>
        <dbReference type="ARBA" id="ARBA00044985"/>
    </source>
</evidence>
<dbReference type="Gene3D" id="1.20.1250.20">
    <property type="entry name" value="MFS general substrate transporter like domains"/>
    <property type="match status" value="2"/>
</dbReference>
<proteinExistence type="inferred from homology"/>
<evidence type="ECO:0000256" key="16">
    <source>
        <dbReference type="ARBA" id="ARBA00044899"/>
    </source>
</evidence>
<feature type="transmembrane region" description="Helical" evidence="26">
    <location>
        <begin position="38"/>
        <end position="56"/>
    </location>
</feature>
<feature type="transmembrane region" description="Helical" evidence="26">
    <location>
        <begin position="76"/>
        <end position="94"/>
    </location>
</feature>
<comment type="catalytic activity">
    <reaction evidence="13">
        <text>L-lysyl-L-alpha-amino acid(out) = L-lysyl-L-alpha-amino acid(in)</text>
        <dbReference type="Rhea" id="RHEA:79387"/>
        <dbReference type="ChEBI" id="CHEBI:229965"/>
    </reaction>
</comment>
<feature type="transmembrane region" description="Helical" evidence="26">
    <location>
        <begin position="417"/>
        <end position="437"/>
    </location>
</feature>
<dbReference type="RefSeq" id="WP_011825137.1">
    <property type="nucleotide sequence ID" value="NC_008820.1"/>
</dbReference>
<evidence type="ECO:0000256" key="13">
    <source>
        <dbReference type="ARBA" id="ARBA00044891"/>
    </source>
</evidence>
<dbReference type="InterPro" id="IPR020846">
    <property type="entry name" value="MFS_dom"/>
</dbReference>
<accession>A2C6V3</accession>
<evidence type="ECO:0000256" key="26">
    <source>
        <dbReference type="SAM" id="Phobius"/>
    </source>
</evidence>
<feature type="transmembrane region" description="Helical" evidence="26">
    <location>
        <begin position="342"/>
        <end position="367"/>
    </location>
</feature>
<organism evidence="28 29">
    <name type="scientific">Prochlorococcus marinus (strain MIT 9303)</name>
    <dbReference type="NCBI Taxonomy" id="59922"/>
    <lineage>
        <taxon>Bacteria</taxon>
        <taxon>Bacillati</taxon>
        <taxon>Cyanobacteriota</taxon>
        <taxon>Cyanophyceae</taxon>
        <taxon>Synechococcales</taxon>
        <taxon>Prochlorococcaceae</taxon>
        <taxon>Prochlorococcus</taxon>
    </lineage>
</organism>
<dbReference type="Proteomes" id="UP000002274">
    <property type="component" value="Chromosome"/>
</dbReference>
<evidence type="ECO:0000256" key="10">
    <source>
        <dbReference type="ARBA" id="ARBA00044878"/>
    </source>
</evidence>
<evidence type="ECO:0000256" key="18">
    <source>
        <dbReference type="ARBA" id="ARBA00044903"/>
    </source>
</evidence>
<dbReference type="HOGENOM" id="CLU_001265_62_2_3"/>
<evidence type="ECO:0000256" key="9">
    <source>
        <dbReference type="ARBA" id="ARBA00044876"/>
    </source>
</evidence>
<name>A2C6V3_PROM3</name>
<evidence type="ECO:0000256" key="8">
    <source>
        <dbReference type="ARBA" id="ARBA00023228"/>
    </source>
</evidence>
<feature type="transmembrane region" description="Helical" evidence="26">
    <location>
        <begin position="101"/>
        <end position="123"/>
    </location>
</feature>
<evidence type="ECO:0000256" key="12">
    <source>
        <dbReference type="ARBA" id="ARBA00044884"/>
    </source>
</evidence>
<gene>
    <name evidence="28" type="ordered locus">P9303_04611</name>
</gene>
<dbReference type="PANTHER" id="PTHR23512:SF3">
    <property type="entry name" value="MAJOR FACILITATOR SUPERFAMILY DOMAIN-CONTAINING PROTEIN 1"/>
    <property type="match status" value="1"/>
</dbReference>
<reference evidence="28 29" key="1">
    <citation type="journal article" date="2007" name="PLoS Genet.">
        <title>Patterns and implications of gene gain and loss in the evolution of Prochlorococcus.</title>
        <authorList>
            <person name="Kettler G.C."/>
            <person name="Martiny A.C."/>
            <person name="Huang K."/>
            <person name="Zucker J."/>
            <person name="Coleman M.L."/>
            <person name="Rodrigue S."/>
            <person name="Chen F."/>
            <person name="Lapidus A."/>
            <person name="Ferriera S."/>
            <person name="Johnson J."/>
            <person name="Steglich C."/>
            <person name="Church G.M."/>
            <person name="Richardson P."/>
            <person name="Chisholm S.W."/>
        </authorList>
    </citation>
    <scope>NUCLEOTIDE SEQUENCE [LARGE SCALE GENOMIC DNA]</scope>
    <source>
        <strain evidence="28 29">MIT 9303</strain>
    </source>
</reference>
<dbReference type="AlphaFoldDB" id="A2C6V3"/>
<comment type="catalytic activity">
    <reaction evidence="12">
        <text>L-alpha-aminoacyl-L-histidine(out) = L-alpha-aminoacyl-L-histidine(in)</text>
        <dbReference type="Rhea" id="RHEA:79375"/>
        <dbReference type="ChEBI" id="CHEBI:229967"/>
    </reaction>
</comment>
<dbReference type="InterPro" id="IPR052187">
    <property type="entry name" value="MFSD1"/>
</dbReference>
<comment type="catalytic activity">
    <reaction evidence="19">
        <text>L-histidyl-L-alpha-amino acid(out) = L-histidyl-L-alpha-amino acid(in)</text>
        <dbReference type="Rhea" id="RHEA:79379"/>
        <dbReference type="ChEBI" id="CHEBI:229964"/>
    </reaction>
</comment>
<sequence>MTSNPGESRSIQSQSSAQQRISNLHGQAQRARRGWRPWILFLVCSLFYFYEFFARVAPGVLQPELMRVTGSSQGEFGLAMGMYFLAYAPSQLLVGRLLDRFGVRAVVAPAALVVALGCLLFASTNNVVVLGLGRLMQGLGSSVAYLGVIYLAMIWFPPKRHGMVPGLTVAMGTLGASFAQYPLLILTKSWGWRVPLLVCTGAGLVIALMLWKLLPKRPNWFVELMREDGFDPKSPQPLASLIKEIMRDRNIWCLSLAAAGLYLPISVIGDLWGVTFLHIHSGLSTGLSSLLTTLIFIGFAAGGIATGHLSDHLKRRKILFVTGAILSSVIAVAIALTNSAPLWWNAMLMIALGLTTGSQLLAFVMTADVAKRHNRAVKLAFVNFVVMVLPVFIQPAVGFLAQIGVAKGLVPSPGQELQGYGLVVVLMFISTGLSLCVKDTKPRKEKFVIAH</sequence>
<dbReference type="SUPFAM" id="SSF103473">
    <property type="entry name" value="MFS general substrate transporter"/>
    <property type="match status" value="1"/>
</dbReference>
<comment type="catalytic activity">
    <reaction evidence="17">
        <text>L-lysyl-L-lysine(out) = L-lysyl-L-lysine(in)</text>
        <dbReference type="Rhea" id="RHEA:79403"/>
        <dbReference type="ChEBI" id="CHEBI:229956"/>
    </reaction>
</comment>
<comment type="subcellular location">
    <subcellularLocation>
        <location evidence="2">Cell membrane</location>
        <topology evidence="2">Multi-pass membrane protein</topology>
    </subcellularLocation>
    <subcellularLocation>
        <location evidence="1">Lysosome membrane</location>
        <topology evidence="1">Multi-pass membrane protein</topology>
    </subcellularLocation>
</comment>
<comment type="function">
    <text evidence="24">Lysosomal dipeptide uniporter that selectively exports lysine, arginine or histidine-containing dipeptides with a net positive charge from the lysosome lumen into the cytosol. Could play a role in a specific type of protein O-glycosylation indirectly regulating macrophages migration and tissue invasion. Also essential for liver homeostasis.</text>
</comment>
<evidence type="ECO:0000256" key="4">
    <source>
        <dbReference type="ARBA" id="ARBA00022448"/>
    </source>
</evidence>
<dbReference type="PANTHER" id="PTHR23512">
    <property type="entry name" value="MAJOR FACILITATOR SUPERFAMILY DOMAIN-CONTAINING PROTEIN 1"/>
    <property type="match status" value="1"/>
</dbReference>
<comment type="catalytic activity">
    <reaction evidence="11">
        <text>L-alpha-aminoacyl-L-arginine(out) = L-alpha-aminoacyl-L-arginine(in)</text>
        <dbReference type="Rhea" id="RHEA:79367"/>
        <dbReference type="ChEBI" id="CHEBI:229968"/>
    </reaction>
</comment>
<evidence type="ECO:0000256" key="7">
    <source>
        <dbReference type="ARBA" id="ARBA00023136"/>
    </source>
</evidence>
<evidence type="ECO:0000256" key="6">
    <source>
        <dbReference type="ARBA" id="ARBA00022989"/>
    </source>
</evidence>
<comment type="catalytic activity">
    <reaction evidence="15">
        <text>L-aspartyl-L-lysine(out) = L-aspartyl-L-lysine(in)</text>
        <dbReference type="Rhea" id="RHEA:79411"/>
        <dbReference type="ChEBI" id="CHEBI:229953"/>
    </reaction>
</comment>
<evidence type="ECO:0000313" key="29">
    <source>
        <dbReference type="Proteomes" id="UP000002274"/>
    </source>
</evidence>
<comment type="subunit">
    <text evidence="25">Homodimer. Interacts with lysosomal protein GLMP (via lumenal domain); the interaction starts while both proteins are still in the endoplasmic reticulum and is required for stabilization of MFSD1 in lysosomes but has no direct effect on its targeting to lysosomes or transporter activity.</text>
</comment>
<evidence type="ECO:0000256" key="20">
    <source>
        <dbReference type="ARBA" id="ARBA00044919"/>
    </source>
</evidence>
<keyword evidence="7 26" id="KW-0472">Membrane</keyword>
<protein>
    <recommendedName>
        <fullName evidence="22">Lysosomal dipeptide transporter MFSD1</fullName>
    </recommendedName>
    <alternativeName>
        <fullName evidence="23">Major facilitator superfamily domain-containing protein 1</fullName>
    </alternativeName>
</protein>
<dbReference type="InterPro" id="IPR036259">
    <property type="entry name" value="MFS_trans_sf"/>
</dbReference>
<comment type="catalytic activity">
    <reaction evidence="20">
        <text>L-alanyl-L-lysine(out) = L-alanyl-L-lysine(in)</text>
        <dbReference type="Rhea" id="RHEA:79415"/>
        <dbReference type="ChEBI" id="CHEBI:192470"/>
    </reaction>
</comment>
<evidence type="ECO:0000256" key="1">
    <source>
        <dbReference type="ARBA" id="ARBA00004155"/>
    </source>
</evidence>
<keyword evidence="6 26" id="KW-1133">Transmembrane helix</keyword>
<evidence type="ECO:0000256" key="2">
    <source>
        <dbReference type="ARBA" id="ARBA00004651"/>
    </source>
</evidence>
<comment type="catalytic activity">
    <reaction evidence="10">
        <text>L-histidyl-glycine(out) = L-histidyl-glycine(in)</text>
        <dbReference type="Rhea" id="RHEA:79395"/>
        <dbReference type="ChEBI" id="CHEBI:229957"/>
    </reaction>
</comment>
<feature type="transmembrane region" description="Helical" evidence="26">
    <location>
        <begin position="379"/>
        <end position="405"/>
    </location>
</feature>
<evidence type="ECO:0000259" key="27">
    <source>
        <dbReference type="PROSITE" id="PS50850"/>
    </source>
</evidence>
<comment type="catalytic activity">
    <reaction evidence="14">
        <text>L-alpha-aminoacyl-L-lysine(out) = L-alpha-aminoacyl-L-lysine(in)</text>
        <dbReference type="Rhea" id="RHEA:79383"/>
        <dbReference type="ChEBI" id="CHEBI:229966"/>
    </reaction>
</comment>
<dbReference type="EMBL" id="CP000554">
    <property type="protein sequence ID" value="ABM77213.1"/>
    <property type="molecule type" value="Genomic_DNA"/>
</dbReference>
<comment type="catalytic activity">
    <reaction evidence="16">
        <text>L-arginyl-L-alpha-amino acid(out) = L-arginyl-L-alpha-amino acid(in)</text>
        <dbReference type="Rhea" id="RHEA:79371"/>
        <dbReference type="ChEBI" id="CHEBI:84315"/>
    </reaction>
</comment>
<evidence type="ECO:0000256" key="19">
    <source>
        <dbReference type="ARBA" id="ARBA00044912"/>
    </source>
</evidence>
<evidence type="ECO:0000256" key="23">
    <source>
        <dbReference type="ARBA" id="ARBA00045018"/>
    </source>
</evidence>
<dbReference type="InterPro" id="IPR011701">
    <property type="entry name" value="MFS"/>
</dbReference>
<evidence type="ECO:0000256" key="17">
    <source>
        <dbReference type="ARBA" id="ARBA00044900"/>
    </source>
</evidence>
<evidence type="ECO:0000256" key="5">
    <source>
        <dbReference type="ARBA" id="ARBA00022692"/>
    </source>
</evidence>
<keyword evidence="8" id="KW-0458">Lysosome</keyword>
<feature type="transmembrane region" description="Helical" evidence="26">
    <location>
        <begin position="286"/>
        <end position="306"/>
    </location>
</feature>
<dbReference type="Pfam" id="PF07690">
    <property type="entry name" value="MFS_1"/>
    <property type="match status" value="1"/>
</dbReference>
<evidence type="ECO:0000256" key="14">
    <source>
        <dbReference type="ARBA" id="ARBA00044893"/>
    </source>
</evidence>
<feature type="transmembrane region" description="Helical" evidence="26">
    <location>
        <begin position="135"/>
        <end position="156"/>
    </location>
</feature>
<dbReference type="GO" id="GO:0022857">
    <property type="term" value="F:transmembrane transporter activity"/>
    <property type="evidence" value="ECO:0007669"/>
    <property type="project" value="InterPro"/>
</dbReference>
<dbReference type="KEGG" id="pmf:P9303_04611"/>
<feature type="transmembrane region" description="Helical" evidence="26">
    <location>
        <begin position="163"/>
        <end position="184"/>
    </location>
</feature>